<gene>
    <name evidence="2" type="ORF">GCM10008960_40620</name>
</gene>
<dbReference type="Gene3D" id="1.10.260.40">
    <property type="entry name" value="lambda repressor-like DNA-binding domains"/>
    <property type="match status" value="1"/>
</dbReference>
<dbReference type="CDD" id="cd00093">
    <property type="entry name" value="HTH_XRE"/>
    <property type="match status" value="1"/>
</dbReference>
<dbReference type="InterPro" id="IPR001387">
    <property type="entry name" value="Cro/C1-type_HTH"/>
</dbReference>
<dbReference type="Proteomes" id="UP000644548">
    <property type="component" value="Unassembled WGS sequence"/>
</dbReference>
<comment type="caution">
    <text evidence="2">The sequence shown here is derived from an EMBL/GenBank/DDBJ whole genome shotgun (WGS) entry which is preliminary data.</text>
</comment>
<reference evidence="3" key="1">
    <citation type="journal article" date="2019" name="Int. J. Syst. Evol. Microbiol.">
        <title>The Global Catalogue of Microorganisms (GCM) 10K type strain sequencing project: providing services to taxonomists for standard genome sequencing and annotation.</title>
        <authorList>
            <consortium name="The Broad Institute Genomics Platform"/>
            <consortium name="The Broad Institute Genome Sequencing Center for Infectious Disease"/>
            <person name="Wu L."/>
            <person name="Ma J."/>
        </authorList>
    </citation>
    <scope>NUCLEOTIDE SEQUENCE [LARGE SCALE GENOMIC DNA]</scope>
    <source>
        <strain evidence="3">JCM 31405</strain>
    </source>
</reference>
<dbReference type="SUPFAM" id="SSF47413">
    <property type="entry name" value="lambda repressor-like DNA-binding domains"/>
    <property type="match status" value="1"/>
</dbReference>
<evidence type="ECO:0000313" key="2">
    <source>
        <dbReference type="EMBL" id="GGS10354.1"/>
    </source>
</evidence>
<name>A0ABQ2S9B5_9DEIO</name>
<dbReference type="Pfam" id="PF01381">
    <property type="entry name" value="HTH_3"/>
    <property type="match status" value="1"/>
</dbReference>
<evidence type="ECO:0000259" key="1">
    <source>
        <dbReference type="PROSITE" id="PS50943"/>
    </source>
</evidence>
<organism evidence="2 3">
    <name type="scientific">Deinococcus sedimenti</name>
    <dbReference type="NCBI Taxonomy" id="1867090"/>
    <lineage>
        <taxon>Bacteria</taxon>
        <taxon>Thermotogati</taxon>
        <taxon>Deinococcota</taxon>
        <taxon>Deinococci</taxon>
        <taxon>Deinococcales</taxon>
        <taxon>Deinococcaceae</taxon>
        <taxon>Deinococcus</taxon>
    </lineage>
</organism>
<keyword evidence="3" id="KW-1185">Reference proteome</keyword>
<sequence>MTDVNQDVCRQVKAVMKEDGMTQEAVAQQMNVDRVYINRMLNNGTSKIPMRWGQLLDLLGLELVIRRKQDR</sequence>
<proteinExistence type="predicted"/>
<dbReference type="PROSITE" id="PS50943">
    <property type="entry name" value="HTH_CROC1"/>
    <property type="match status" value="1"/>
</dbReference>
<feature type="domain" description="HTH cro/C1-type" evidence="1">
    <location>
        <begin position="12"/>
        <end position="66"/>
    </location>
</feature>
<protein>
    <recommendedName>
        <fullName evidence="1">HTH cro/C1-type domain-containing protein</fullName>
    </recommendedName>
</protein>
<evidence type="ECO:0000313" key="3">
    <source>
        <dbReference type="Proteomes" id="UP000644548"/>
    </source>
</evidence>
<dbReference type="InterPro" id="IPR010982">
    <property type="entry name" value="Lambda_DNA-bd_dom_sf"/>
</dbReference>
<accession>A0ABQ2S9B5</accession>
<dbReference type="EMBL" id="BMQN01000028">
    <property type="protein sequence ID" value="GGS10354.1"/>
    <property type="molecule type" value="Genomic_DNA"/>
</dbReference>